<protein>
    <recommendedName>
        <fullName evidence="2">Replication-associated protein ORF2/G2P domain-containing protein</fullName>
    </recommendedName>
</protein>
<dbReference type="EMBL" id="QXJM01000029">
    <property type="protein sequence ID" value="RIE03925.1"/>
    <property type="molecule type" value="Genomic_DNA"/>
</dbReference>
<feature type="compositionally biased region" description="Basic and acidic residues" evidence="1">
    <location>
        <begin position="97"/>
        <end position="112"/>
    </location>
</feature>
<reference evidence="3 4" key="1">
    <citation type="submission" date="2018-09" db="EMBL/GenBank/DDBJ databases">
        <title>Cohnella cavernae sp. nov., isolated from a karst cave.</title>
        <authorList>
            <person name="Zhu H."/>
        </authorList>
    </citation>
    <scope>NUCLEOTIDE SEQUENCE [LARGE SCALE GENOMIC DNA]</scope>
    <source>
        <strain evidence="3 4">K2E09-144</strain>
    </source>
</reference>
<proteinExistence type="predicted"/>
<dbReference type="AlphaFoldDB" id="A0A398CN66"/>
<evidence type="ECO:0000313" key="3">
    <source>
        <dbReference type="EMBL" id="RIE03925.1"/>
    </source>
</evidence>
<comment type="caution">
    <text evidence="3">The sequence shown here is derived from an EMBL/GenBank/DDBJ whole genome shotgun (WGS) entry which is preliminary data.</text>
</comment>
<feature type="compositionally biased region" description="Basic and acidic residues" evidence="1">
    <location>
        <begin position="254"/>
        <end position="269"/>
    </location>
</feature>
<evidence type="ECO:0000259" key="2">
    <source>
        <dbReference type="Pfam" id="PF23343"/>
    </source>
</evidence>
<organism evidence="3 4">
    <name type="scientific">Cohnella faecalis</name>
    <dbReference type="NCBI Taxonomy" id="2315694"/>
    <lineage>
        <taxon>Bacteria</taxon>
        <taxon>Bacillati</taxon>
        <taxon>Bacillota</taxon>
        <taxon>Bacilli</taxon>
        <taxon>Bacillales</taxon>
        <taxon>Paenibacillaceae</taxon>
        <taxon>Cohnella</taxon>
    </lineage>
</organism>
<name>A0A398CN66_9BACL</name>
<sequence>MEGFGVWTGRVRKEASLSVSIASVKPGEEMDAMKSYNCQMVKIGNCLRTKRYGRKIYEGGKNPRRSKAERSAEIAEVADNPLLSKLEKLIHTAILEPSKREEHAGKRPDRTPKPGRLTLSERERFCHLMDRNFCEGHKFLTLTYEKEDVSLDESVRDFENWVKRMRERYDDFKYLAVRSFQRSGTLHYHLLADLPTIPRAELADGTFSAIWGHGSVDLRRIYCLPMEGHLRAILGPMTVEDVYRNRDEFARNVAEKAGGRQHGDEERHYPTVTSE</sequence>
<dbReference type="SUPFAM" id="SSF117892">
    <property type="entry name" value="Band 7/SPFH domain"/>
    <property type="match status" value="1"/>
</dbReference>
<evidence type="ECO:0000313" key="4">
    <source>
        <dbReference type="Proteomes" id="UP000266340"/>
    </source>
</evidence>
<keyword evidence="4" id="KW-1185">Reference proteome</keyword>
<dbReference type="InterPro" id="IPR056906">
    <property type="entry name" value="ORF2/G2P_dom"/>
</dbReference>
<feature type="region of interest" description="Disordered" evidence="1">
    <location>
        <begin position="97"/>
        <end position="116"/>
    </location>
</feature>
<feature type="region of interest" description="Disordered" evidence="1">
    <location>
        <begin position="254"/>
        <end position="275"/>
    </location>
</feature>
<accession>A0A398CN66</accession>
<feature type="domain" description="Replication-associated protein ORF2/G2P" evidence="2">
    <location>
        <begin position="138"/>
        <end position="220"/>
    </location>
</feature>
<dbReference type="Gene3D" id="3.30.479.30">
    <property type="entry name" value="Band 7 domain"/>
    <property type="match status" value="1"/>
</dbReference>
<dbReference type="Proteomes" id="UP000266340">
    <property type="component" value="Unassembled WGS sequence"/>
</dbReference>
<dbReference type="Pfam" id="PF23343">
    <property type="entry name" value="REP_ORF2-G2P"/>
    <property type="match status" value="1"/>
</dbReference>
<gene>
    <name evidence="3" type="ORF">D3H35_08145</name>
</gene>
<dbReference type="InterPro" id="IPR036013">
    <property type="entry name" value="Band_7/SPFH_dom_sf"/>
</dbReference>
<evidence type="ECO:0000256" key="1">
    <source>
        <dbReference type="SAM" id="MobiDB-lite"/>
    </source>
</evidence>